<dbReference type="InterPro" id="IPR001610">
    <property type="entry name" value="PAC"/>
</dbReference>
<dbReference type="GO" id="GO:0005524">
    <property type="term" value="F:ATP binding"/>
    <property type="evidence" value="ECO:0007669"/>
    <property type="project" value="UniProtKB-KW"/>
</dbReference>
<dbReference type="InterPro" id="IPR000014">
    <property type="entry name" value="PAS"/>
</dbReference>
<feature type="transmembrane region" description="Helical" evidence="6">
    <location>
        <begin position="179"/>
        <end position="199"/>
    </location>
</feature>
<dbReference type="STRING" id="1335309.GA0116948_102262"/>
<evidence type="ECO:0000256" key="6">
    <source>
        <dbReference type="SAM" id="Phobius"/>
    </source>
</evidence>
<dbReference type="Gene3D" id="3.30.450.20">
    <property type="entry name" value="PAS domain"/>
    <property type="match status" value="2"/>
</dbReference>
<dbReference type="Gene3D" id="1.20.120.160">
    <property type="entry name" value="HPT domain"/>
    <property type="match status" value="1"/>
</dbReference>
<feature type="domain" description="Histidine kinase" evidence="7">
    <location>
        <begin position="493"/>
        <end position="714"/>
    </location>
</feature>
<dbReference type="SMART" id="SM00086">
    <property type="entry name" value="PAC"/>
    <property type="match status" value="1"/>
</dbReference>
<dbReference type="Pfam" id="PF00512">
    <property type="entry name" value="HisKA"/>
    <property type="match status" value="1"/>
</dbReference>
<evidence type="ECO:0000259" key="11">
    <source>
        <dbReference type="PROSITE" id="PS50894"/>
    </source>
</evidence>
<feature type="domain" description="PAS" evidence="9">
    <location>
        <begin position="351"/>
        <end position="404"/>
    </location>
</feature>
<evidence type="ECO:0000256" key="5">
    <source>
        <dbReference type="PROSITE-ProRule" id="PRU00169"/>
    </source>
</evidence>
<dbReference type="InterPro" id="IPR003594">
    <property type="entry name" value="HATPase_dom"/>
</dbReference>
<dbReference type="PRINTS" id="PR00344">
    <property type="entry name" value="BCTRLSENSOR"/>
</dbReference>
<dbReference type="OrthoDB" id="9811889at2"/>
<evidence type="ECO:0000313" key="13">
    <source>
        <dbReference type="Proteomes" id="UP000242818"/>
    </source>
</evidence>
<dbReference type="PROSITE" id="PS50113">
    <property type="entry name" value="PAC"/>
    <property type="match status" value="2"/>
</dbReference>
<dbReference type="InterPro" id="IPR008207">
    <property type="entry name" value="Sig_transdc_His_kin_Hpt_dom"/>
</dbReference>
<dbReference type="Pfam" id="PF08448">
    <property type="entry name" value="PAS_4"/>
    <property type="match status" value="1"/>
</dbReference>
<evidence type="ECO:0000259" key="9">
    <source>
        <dbReference type="PROSITE" id="PS50112"/>
    </source>
</evidence>
<dbReference type="EMBL" id="FMAR01000002">
    <property type="protein sequence ID" value="SCB97484.1"/>
    <property type="molecule type" value="Genomic_DNA"/>
</dbReference>
<keyword evidence="3 5" id="KW-0597">Phosphoprotein</keyword>
<feature type="domain" description="HPt" evidence="11">
    <location>
        <begin position="877"/>
        <end position="974"/>
    </location>
</feature>
<dbReference type="Gene3D" id="3.40.50.2300">
    <property type="match status" value="1"/>
</dbReference>
<evidence type="ECO:0000259" key="10">
    <source>
        <dbReference type="PROSITE" id="PS50113"/>
    </source>
</evidence>
<keyword evidence="6" id="KW-1133">Transmembrane helix</keyword>
<evidence type="ECO:0000256" key="4">
    <source>
        <dbReference type="PROSITE-ProRule" id="PRU00110"/>
    </source>
</evidence>
<evidence type="ECO:0000259" key="8">
    <source>
        <dbReference type="PROSITE" id="PS50110"/>
    </source>
</evidence>
<dbReference type="InterPro" id="IPR011006">
    <property type="entry name" value="CheY-like_superfamily"/>
</dbReference>
<organism evidence="12 13">
    <name type="scientific">Chitinophaga costaii</name>
    <dbReference type="NCBI Taxonomy" id="1335309"/>
    <lineage>
        <taxon>Bacteria</taxon>
        <taxon>Pseudomonadati</taxon>
        <taxon>Bacteroidota</taxon>
        <taxon>Chitinophagia</taxon>
        <taxon>Chitinophagales</taxon>
        <taxon>Chitinophagaceae</taxon>
        <taxon>Chitinophaga</taxon>
    </lineage>
</organism>
<dbReference type="Gene3D" id="3.30.565.10">
    <property type="entry name" value="Histidine kinase-like ATPase, C-terminal domain"/>
    <property type="match status" value="1"/>
</dbReference>
<sequence>MKQLKRPIILIIAIALLCITTFVGYTYKANRKMAEASEWAFHTGQALDHINNVRMYANRLELDFLGYLRSQDSSYLLQKRMPDSLHLAAALASLDTLLAQEPLQKTALDTLYQLLGRQNSFQQQQLSAVSIPDSAAIPEWQRSEPLLSAISTHVQRMYDRQMQIQEQQLATRSSYAARLYQSGITGGIVLSIILVMALLRINFIMHQLRTTRVALHDHGQLYQQLVEASGSLMYLTNLKGYFEYISPQALALCGFAPEELLERHYSLLLTPETFQELRAFYEEQVGRKSPITNREFEIITKSGQKKWVEQQITLRYQQGKVIGYQGLVKDIHEKKMLQLAMEAAHQERENLQYLMQAILQHTPTFVFIKDLQGKYLLVNKEFEKVSGLAAHEILGHTDQEITQPIEALKWAASDQKVIDFREPVKMLGSLERNGQTYQYLVTKYPLFNANNEVYGIGTTGVDITDHVSRENELLEARTKAEEARRLQEIFLVNMSHALRTPINSITGMAYLLHKTVLSETQKEYTEAITASTEKLTLLINDIAAISNIHAGRLQLEKGPLNLPLLLQKSMAAVRPLAETKSLNLYCDLDENIPTHLYGDALRLGQVFGALLENAVKFTAVGNVELTAMLLEEKDTAVRIGITVTDTGIGIEPGQQENIFKTYEHTNPETSLYFAGAGVGLAICREILHLHHGSIAIKNRPGPGTTFYVELPLEKYNVPDTPRQALTGQSLEGKKILLAEDNPINQKVVRYTLQQSGAQVDVASDGLTAMQMMMQKTYDCILLDLQMPEMNGYEAIAALRRLGFTTPSIATTASTQHEAAEKCMAAGFNAYIAKPFSPDELVYKILDLLEVQAIAAPTASPTPPLVDFEYLFNITQKDKPYLSELLNTFTTTAPENLDKISQAMEKEDWEEVKFWTHRMQASLAVVRIASLNRLLLELEQDIEKPSPNMAQKKLQSARQLYEKAATLIAAMQNTL</sequence>
<protein>
    <recommendedName>
        <fullName evidence="2">histidine kinase</fullName>
        <ecNumber evidence="2">2.7.13.3</ecNumber>
    </recommendedName>
</protein>
<evidence type="ECO:0000313" key="12">
    <source>
        <dbReference type="EMBL" id="SCB97484.1"/>
    </source>
</evidence>
<evidence type="ECO:0000259" key="7">
    <source>
        <dbReference type="PROSITE" id="PS50109"/>
    </source>
</evidence>
<dbReference type="Gene3D" id="1.10.287.130">
    <property type="match status" value="1"/>
</dbReference>
<evidence type="ECO:0000256" key="2">
    <source>
        <dbReference type="ARBA" id="ARBA00012438"/>
    </source>
</evidence>
<dbReference type="InterPro" id="IPR036890">
    <property type="entry name" value="HATPase_C_sf"/>
</dbReference>
<dbReference type="GO" id="GO:0006355">
    <property type="term" value="P:regulation of DNA-templated transcription"/>
    <property type="evidence" value="ECO:0007669"/>
    <property type="project" value="InterPro"/>
</dbReference>
<dbReference type="AlphaFoldDB" id="A0A1C4ASE0"/>
<dbReference type="PROSITE" id="PS50894">
    <property type="entry name" value="HPT"/>
    <property type="match status" value="1"/>
</dbReference>
<dbReference type="SMART" id="SM00448">
    <property type="entry name" value="REC"/>
    <property type="match status" value="1"/>
</dbReference>
<dbReference type="SUPFAM" id="SSF47226">
    <property type="entry name" value="Histidine-containing phosphotransfer domain, HPT domain"/>
    <property type="match status" value="1"/>
</dbReference>
<dbReference type="InterPro" id="IPR013656">
    <property type="entry name" value="PAS_4"/>
</dbReference>
<dbReference type="InterPro" id="IPR003661">
    <property type="entry name" value="HisK_dim/P_dom"/>
</dbReference>
<dbReference type="PANTHER" id="PTHR45339:SF5">
    <property type="entry name" value="HISTIDINE KINASE"/>
    <property type="match status" value="1"/>
</dbReference>
<feature type="domain" description="PAS" evidence="9">
    <location>
        <begin position="218"/>
        <end position="288"/>
    </location>
</feature>
<feature type="domain" description="PAC" evidence="10">
    <location>
        <begin position="292"/>
        <end position="343"/>
    </location>
</feature>
<dbReference type="CDD" id="cd00082">
    <property type="entry name" value="HisKA"/>
    <property type="match status" value="1"/>
</dbReference>
<dbReference type="PANTHER" id="PTHR45339">
    <property type="entry name" value="HYBRID SIGNAL TRANSDUCTION HISTIDINE KINASE J"/>
    <property type="match status" value="1"/>
</dbReference>
<name>A0A1C4ASE0_9BACT</name>
<feature type="modified residue" description="Phosphohistidine" evidence="4">
    <location>
        <position position="916"/>
    </location>
</feature>
<dbReference type="PROSITE" id="PS50112">
    <property type="entry name" value="PAS"/>
    <property type="match status" value="2"/>
</dbReference>
<dbReference type="SMART" id="SM00388">
    <property type="entry name" value="HisKA"/>
    <property type="match status" value="1"/>
</dbReference>
<dbReference type="PROSITE" id="PS50110">
    <property type="entry name" value="RESPONSE_REGULATORY"/>
    <property type="match status" value="1"/>
</dbReference>
<proteinExistence type="predicted"/>
<feature type="modified residue" description="4-aspartylphosphate" evidence="5">
    <location>
        <position position="783"/>
    </location>
</feature>
<dbReference type="Pfam" id="PF00072">
    <property type="entry name" value="Response_reg"/>
    <property type="match status" value="1"/>
</dbReference>
<gene>
    <name evidence="12" type="ORF">GA0116948_102262</name>
</gene>
<dbReference type="InterPro" id="IPR005467">
    <property type="entry name" value="His_kinase_dom"/>
</dbReference>
<dbReference type="InterPro" id="IPR036641">
    <property type="entry name" value="HPT_dom_sf"/>
</dbReference>
<dbReference type="GO" id="GO:0000155">
    <property type="term" value="F:phosphorelay sensor kinase activity"/>
    <property type="evidence" value="ECO:0007669"/>
    <property type="project" value="InterPro"/>
</dbReference>
<keyword evidence="13" id="KW-1185">Reference proteome</keyword>
<comment type="catalytic activity">
    <reaction evidence="1">
        <text>ATP + protein L-histidine = ADP + protein N-phospho-L-histidine.</text>
        <dbReference type="EC" id="2.7.13.3"/>
    </reaction>
</comment>
<dbReference type="InterPro" id="IPR035965">
    <property type="entry name" value="PAS-like_dom_sf"/>
</dbReference>
<dbReference type="InterPro" id="IPR001789">
    <property type="entry name" value="Sig_transdc_resp-reg_receiver"/>
</dbReference>
<dbReference type="Pfam" id="PF02518">
    <property type="entry name" value="HATPase_c"/>
    <property type="match status" value="1"/>
</dbReference>
<dbReference type="CDD" id="cd00130">
    <property type="entry name" value="PAS"/>
    <property type="match status" value="2"/>
</dbReference>
<keyword evidence="6" id="KW-0812">Transmembrane</keyword>
<accession>A0A1C4ASE0</accession>
<feature type="domain" description="Response regulatory" evidence="8">
    <location>
        <begin position="734"/>
        <end position="848"/>
    </location>
</feature>
<dbReference type="SUPFAM" id="SSF52172">
    <property type="entry name" value="CheY-like"/>
    <property type="match status" value="1"/>
</dbReference>
<dbReference type="SUPFAM" id="SSF47384">
    <property type="entry name" value="Homodimeric domain of signal transducing histidine kinase"/>
    <property type="match status" value="1"/>
</dbReference>
<dbReference type="RefSeq" id="WP_089709390.1">
    <property type="nucleotide sequence ID" value="NZ_FMAR01000002.1"/>
</dbReference>
<dbReference type="CDD" id="cd17546">
    <property type="entry name" value="REC_hyHK_CKI1_RcsC-like"/>
    <property type="match status" value="1"/>
</dbReference>
<evidence type="ECO:0000256" key="3">
    <source>
        <dbReference type="ARBA" id="ARBA00022553"/>
    </source>
</evidence>
<dbReference type="InterPro" id="IPR004358">
    <property type="entry name" value="Sig_transdc_His_kin-like_C"/>
</dbReference>
<dbReference type="InterPro" id="IPR036097">
    <property type="entry name" value="HisK_dim/P_sf"/>
</dbReference>
<dbReference type="InterPro" id="IPR013767">
    <property type="entry name" value="PAS_fold"/>
</dbReference>
<dbReference type="PROSITE" id="PS50109">
    <property type="entry name" value="HIS_KIN"/>
    <property type="match status" value="1"/>
</dbReference>
<dbReference type="Pfam" id="PF01627">
    <property type="entry name" value="Hpt"/>
    <property type="match status" value="1"/>
</dbReference>
<dbReference type="NCBIfam" id="TIGR00229">
    <property type="entry name" value="sensory_box"/>
    <property type="match status" value="2"/>
</dbReference>
<feature type="domain" description="PAC" evidence="10">
    <location>
        <begin position="420"/>
        <end position="475"/>
    </location>
</feature>
<reference evidence="12 13" key="1">
    <citation type="submission" date="2016-08" db="EMBL/GenBank/DDBJ databases">
        <authorList>
            <person name="Seilhamer J.J."/>
        </authorList>
    </citation>
    <scope>NUCLEOTIDE SEQUENCE [LARGE SCALE GENOMIC DNA]</scope>
    <source>
        <strain evidence="12 13">A37T2</strain>
    </source>
</reference>
<dbReference type="SUPFAM" id="SSF55874">
    <property type="entry name" value="ATPase domain of HSP90 chaperone/DNA topoisomerase II/histidine kinase"/>
    <property type="match status" value="1"/>
</dbReference>
<evidence type="ECO:0000256" key="1">
    <source>
        <dbReference type="ARBA" id="ARBA00000085"/>
    </source>
</evidence>
<dbReference type="InterPro" id="IPR000700">
    <property type="entry name" value="PAS-assoc_C"/>
</dbReference>
<dbReference type="SMART" id="SM00091">
    <property type="entry name" value="PAS"/>
    <property type="match status" value="2"/>
</dbReference>
<dbReference type="EC" id="2.7.13.3" evidence="2"/>
<dbReference type="SUPFAM" id="SSF55785">
    <property type="entry name" value="PYP-like sensor domain (PAS domain)"/>
    <property type="match status" value="2"/>
</dbReference>
<dbReference type="SMART" id="SM00387">
    <property type="entry name" value="HATPase_c"/>
    <property type="match status" value="1"/>
</dbReference>
<dbReference type="Proteomes" id="UP000242818">
    <property type="component" value="Unassembled WGS sequence"/>
</dbReference>
<dbReference type="Pfam" id="PF00989">
    <property type="entry name" value="PAS"/>
    <property type="match status" value="1"/>
</dbReference>
<dbReference type="GO" id="GO:0005886">
    <property type="term" value="C:plasma membrane"/>
    <property type="evidence" value="ECO:0007669"/>
    <property type="project" value="UniProtKB-SubCell"/>
</dbReference>
<keyword evidence="6" id="KW-0472">Membrane</keyword>